<protein>
    <submittedName>
        <fullName evidence="1">Uncharacterized protein</fullName>
    </submittedName>
</protein>
<organism evidence="1">
    <name type="scientific">Myoviridae sp. ctu3o5</name>
    <dbReference type="NCBI Taxonomy" id="2825198"/>
    <lineage>
        <taxon>Viruses</taxon>
        <taxon>Duplodnaviria</taxon>
        <taxon>Heunggongvirae</taxon>
        <taxon>Uroviricota</taxon>
        <taxon>Caudoviricetes</taxon>
    </lineage>
</organism>
<accession>A0A8S5U1R1</accession>
<sequence length="112" mass="13458">MQKKLGKATKLISDDKYLPMFRNRQINYEKEFEFSVKLAKKKRDPRKYFAFIWSRKNLSKTVDWLRKLIAQAKAKLAKERHTQQMSEKLEAPTNIANLHKLTEMKRQFNLLT</sequence>
<name>A0A8S5U1R1_9CAUD</name>
<proteinExistence type="predicted"/>
<reference evidence="1" key="1">
    <citation type="journal article" date="2021" name="Proc. Natl. Acad. Sci. U.S.A.">
        <title>A Catalog of Tens of Thousands of Viruses from Human Metagenomes Reveals Hidden Associations with Chronic Diseases.</title>
        <authorList>
            <person name="Tisza M.J."/>
            <person name="Buck C.B."/>
        </authorList>
    </citation>
    <scope>NUCLEOTIDE SEQUENCE</scope>
    <source>
        <strain evidence="1">Ctu3o5</strain>
    </source>
</reference>
<dbReference type="EMBL" id="BK015984">
    <property type="protein sequence ID" value="DAF88366.1"/>
    <property type="molecule type" value="Genomic_DNA"/>
</dbReference>
<evidence type="ECO:0000313" key="1">
    <source>
        <dbReference type="EMBL" id="DAF88366.1"/>
    </source>
</evidence>